<gene>
    <name evidence="2" type="ORF">SAMN05421793_1038</name>
</gene>
<dbReference type="EMBL" id="FNWX01000003">
    <property type="protein sequence ID" value="SEH40967.1"/>
    <property type="molecule type" value="Genomic_DNA"/>
</dbReference>
<accession>A0A1H6HY86</accession>
<dbReference type="PANTHER" id="PTHR46124:SF2">
    <property type="entry name" value="D-AMINOACYL-TRNA DEACYLASE"/>
    <property type="match status" value="1"/>
</dbReference>
<dbReference type="Gene3D" id="3.20.20.140">
    <property type="entry name" value="Metal-dependent hydrolases"/>
    <property type="match status" value="1"/>
</dbReference>
<feature type="binding site" evidence="1">
    <location>
        <position position="170"/>
    </location>
    <ligand>
        <name>a divalent metal cation</name>
        <dbReference type="ChEBI" id="CHEBI:60240"/>
        <label>1</label>
    </ligand>
</feature>
<dbReference type="Pfam" id="PF01026">
    <property type="entry name" value="TatD_DNase"/>
    <property type="match status" value="1"/>
</dbReference>
<dbReference type="InterPro" id="IPR001130">
    <property type="entry name" value="TatD-like"/>
</dbReference>
<evidence type="ECO:0000313" key="2">
    <source>
        <dbReference type="EMBL" id="SEH40967.1"/>
    </source>
</evidence>
<dbReference type="InterPro" id="IPR032466">
    <property type="entry name" value="Metal_Hydrolase"/>
</dbReference>
<protein>
    <submittedName>
        <fullName evidence="2">TatD DNase family protein</fullName>
    </submittedName>
</protein>
<dbReference type="SUPFAM" id="SSF51556">
    <property type="entry name" value="Metallo-dependent hydrolases"/>
    <property type="match status" value="1"/>
</dbReference>
<proteinExistence type="predicted"/>
<keyword evidence="1" id="KW-0479">Metal-binding</keyword>
<organism evidence="2 3">
    <name type="scientific">Epilithonimonas hominis</name>
    <dbReference type="NCBI Taxonomy" id="420404"/>
    <lineage>
        <taxon>Bacteria</taxon>
        <taxon>Pseudomonadati</taxon>
        <taxon>Bacteroidota</taxon>
        <taxon>Flavobacteriia</taxon>
        <taxon>Flavobacteriales</taxon>
        <taxon>Weeksellaceae</taxon>
        <taxon>Chryseobacterium group</taxon>
        <taxon>Epilithonimonas</taxon>
    </lineage>
</organism>
<keyword evidence="3" id="KW-1185">Reference proteome</keyword>
<dbReference type="STRING" id="420404.SAMN05421793_1038"/>
<reference evidence="3" key="1">
    <citation type="submission" date="2016-10" db="EMBL/GenBank/DDBJ databases">
        <authorList>
            <person name="Varghese N."/>
            <person name="Submissions S."/>
        </authorList>
    </citation>
    <scope>NUCLEOTIDE SEQUENCE [LARGE SCALE GENOMIC DNA]</scope>
    <source>
        <strain evidence="3">DSM 19326</strain>
    </source>
</reference>
<sequence>MTMDFLDFHHHKQIQQGIYNLDHQEAIPATMFSAGIHPKDITKNWKSDFEEIKKKTSDKNCIAVGECGLDGLITVDEKLQNAVFQAHLSWAEEIRKPVIIHCVRRFSQILHFKKAKIPLIIHGFNKKETIAEELLNSGFYLSFGRAALESLSLQKIIRNIPIDRLFLETDNSDFSIQDLYEKVAEVRSVSVENLKNQMWENLGNIRHNG</sequence>
<dbReference type="Proteomes" id="UP000198555">
    <property type="component" value="Unassembled WGS sequence"/>
</dbReference>
<feature type="binding site" evidence="1">
    <location>
        <position position="66"/>
    </location>
    <ligand>
        <name>a divalent metal cation</name>
        <dbReference type="ChEBI" id="CHEBI:60240"/>
        <label>1</label>
    </ligand>
</feature>
<dbReference type="PIRSF" id="PIRSF005902">
    <property type="entry name" value="DNase_TatD"/>
    <property type="match status" value="1"/>
</dbReference>
<dbReference type="GO" id="GO:0016788">
    <property type="term" value="F:hydrolase activity, acting on ester bonds"/>
    <property type="evidence" value="ECO:0007669"/>
    <property type="project" value="InterPro"/>
</dbReference>
<dbReference type="GO" id="GO:0046872">
    <property type="term" value="F:metal ion binding"/>
    <property type="evidence" value="ECO:0007669"/>
    <property type="project" value="UniProtKB-KW"/>
</dbReference>
<dbReference type="PANTHER" id="PTHR46124">
    <property type="entry name" value="D-AMINOACYL-TRNA DEACYLASE"/>
    <property type="match status" value="1"/>
</dbReference>
<dbReference type="AlphaFoldDB" id="A0A1H6HY86"/>
<feature type="binding site" evidence="1">
    <location>
        <position position="101"/>
    </location>
    <ligand>
        <name>a divalent metal cation</name>
        <dbReference type="ChEBI" id="CHEBI:60240"/>
        <label>2</label>
    </ligand>
</feature>
<feature type="binding site" evidence="1">
    <location>
        <position position="122"/>
    </location>
    <ligand>
        <name>a divalent metal cation</name>
        <dbReference type="ChEBI" id="CHEBI:60240"/>
        <label>2</label>
    </ligand>
</feature>
<name>A0A1H6HY86_9FLAO</name>
<evidence type="ECO:0000256" key="1">
    <source>
        <dbReference type="PIRSR" id="PIRSR005902-1"/>
    </source>
</evidence>
<evidence type="ECO:0000313" key="3">
    <source>
        <dbReference type="Proteomes" id="UP000198555"/>
    </source>
</evidence>